<dbReference type="EMBL" id="JAYJLD010000020">
    <property type="protein sequence ID" value="MEB3102628.1"/>
    <property type="molecule type" value="Genomic_DNA"/>
</dbReference>
<evidence type="ECO:0000313" key="2">
    <source>
        <dbReference type="Proteomes" id="UP001310386"/>
    </source>
</evidence>
<keyword evidence="2" id="KW-1185">Reference proteome</keyword>
<organism evidence="1 2">
    <name type="scientific">Ferviditalea candida</name>
    <dbReference type="NCBI Taxonomy" id="3108399"/>
    <lineage>
        <taxon>Bacteria</taxon>
        <taxon>Bacillati</taxon>
        <taxon>Bacillota</taxon>
        <taxon>Bacilli</taxon>
        <taxon>Bacillales</taxon>
        <taxon>Paenibacillaceae</taxon>
        <taxon>Ferviditalea</taxon>
    </lineage>
</organism>
<dbReference type="Pfam" id="PF14035">
    <property type="entry name" value="YlzJ"/>
    <property type="match status" value="1"/>
</dbReference>
<accession>A0ABU5ZJD1</accession>
<reference evidence="1" key="1">
    <citation type="submission" date="2023-12" db="EMBL/GenBank/DDBJ databases">
        <title>Fervidustalea candida gen. nov., sp. nov., a novel member of the family Paenibacillaceae isolated from a geothermal area.</title>
        <authorList>
            <person name="Li W.-J."/>
            <person name="Jiao J.-Y."/>
            <person name="Chen Y."/>
        </authorList>
    </citation>
    <scope>NUCLEOTIDE SEQUENCE</scope>
    <source>
        <strain evidence="1">SYSU GA230002</strain>
    </source>
</reference>
<evidence type="ECO:0000313" key="1">
    <source>
        <dbReference type="EMBL" id="MEB3102628.1"/>
    </source>
</evidence>
<dbReference type="Proteomes" id="UP001310386">
    <property type="component" value="Unassembled WGS sequence"/>
</dbReference>
<dbReference type="InterPro" id="IPR025619">
    <property type="entry name" value="YlzJ"/>
</dbReference>
<name>A0ABU5ZJD1_9BACL</name>
<protein>
    <submittedName>
        <fullName evidence="1">YlzJ-like family protein</fullName>
    </submittedName>
</protein>
<gene>
    <name evidence="1" type="ORF">VF724_13235</name>
</gene>
<comment type="caution">
    <text evidence="1">The sequence shown here is derived from an EMBL/GenBank/DDBJ whole genome shotgun (WGS) entry which is preliminary data.</text>
</comment>
<dbReference type="RefSeq" id="WP_371754750.1">
    <property type="nucleotide sequence ID" value="NZ_JAYJLD010000020.1"/>
</dbReference>
<proteinExistence type="predicted"/>
<sequence length="74" mass="8504">MIIYTIMPEDLLFQGMDDERGPYLEIEIDGVTMQVEPVNPQQAKIVRLISPVPEHYLNPKYAPGSMIEFSPRLK</sequence>